<dbReference type="Proteomes" id="UP000789706">
    <property type="component" value="Unassembled WGS sequence"/>
</dbReference>
<dbReference type="CDD" id="cd02440">
    <property type="entry name" value="AdoMet_MTases"/>
    <property type="match status" value="1"/>
</dbReference>
<gene>
    <name evidence="1" type="ORF">DEBURN_LOCUS2609</name>
</gene>
<dbReference type="Gene3D" id="3.40.50.150">
    <property type="entry name" value="Vaccinia Virus protein VP39"/>
    <property type="match status" value="1"/>
</dbReference>
<dbReference type="AlphaFoldDB" id="A0A9N8VRA1"/>
<dbReference type="EMBL" id="CAJVPK010000146">
    <property type="protein sequence ID" value="CAG8459641.1"/>
    <property type="molecule type" value="Genomic_DNA"/>
</dbReference>
<accession>A0A9N8VRA1</accession>
<reference evidence="1" key="1">
    <citation type="submission" date="2021-06" db="EMBL/GenBank/DDBJ databases">
        <authorList>
            <person name="Kallberg Y."/>
            <person name="Tangrot J."/>
            <person name="Rosling A."/>
        </authorList>
    </citation>
    <scope>NUCLEOTIDE SEQUENCE</scope>
    <source>
        <strain evidence="1">AZ414A</strain>
    </source>
</reference>
<keyword evidence="2" id="KW-1185">Reference proteome</keyword>
<evidence type="ECO:0000313" key="2">
    <source>
        <dbReference type="Proteomes" id="UP000789706"/>
    </source>
</evidence>
<comment type="caution">
    <text evidence="1">The sequence shown here is derived from an EMBL/GenBank/DDBJ whole genome shotgun (WGS) entry which is preliminary data.</text>
</comment>
<proteinExistence type="predicted"/>
<name>A0A9N8VRA1_9GLOM</name>
<dbReference type="InterPro" id="IPR029063">
    <property type="entry name" value="SAM-dependent_MTases_sf"/>
</dbReference>
<protein>
    <submittedName>
        <fullName evidence="1">11739_t:CDS:1</fullName>
    </submittedName>
</protein>
<dbReference type="OrthoDB" id="2013972at2759"/>
<organism evidence="1 2">
    <name type="scientific">Diversispora eburnea</name>
    <dbReference type="NCBI Taxonomy" id="1213867"/>
    <lineage>
        <taxon>Eukaryota</taxon>
        <taxon>Fungi</taxon>
        <taxon>Fungi incertae sedis</taxon>
        <taxon>Mucoromycota</taxon>
        <taxon>Glomeromycotina</taxon>
        <taxon>Glomeromycetes</taxon>
        <taxon>Diversisporales</taxon>
        <taxon>Diversisporaceae</taxon>
        <taxon>Diversispora</taxon>
    </lineage>
</organism>
<dbReference type="SUPFAM" id="SSF53335">
    <property type="entry name" value="S-adenosyl-L-methionine-dependent methyltransferases"/>
    <property type="match status" value="1"/>
</dbReference>
<evidence type="ECO:0000313" key="1">
    <source>
        <dbReference type="EMBL" id="CAG8459641.1"/>
    </source>
</evidence>
<sequence>MDNEKLSKHIPSADDGDVIADTAEYNSNEIQRFKVEHRLLISIWQMCFSAPVEEILTSGSAKVLDVECGYGIWLTEVAHEYPKATFIGIDSSKKISYYGTFDYVHFRNGSIAVSTDPKIIPEMVRVLKVGGFIELCEVDAHNVNEGPFMKRIANSDGMIGEKVDEILLKNGKITNIIHLQRYGQLGTWGGEKGTMAVKNFRNNWLALKYQLAEFMKISPEEFDTLVEDCVRETELFRTYFKTHRIYGQKIK</sequence>